<dbReference type="InterPro" id="IPR005467">
    <property type="entry name" value="His_kinase_dom"/>
</dbReference>
<dbReference type="PROSITE" id="PS50109">
    <property type="entry name" value="HIS_KIN"/>
    <property type="match status" value="1"/>
</dbReference>
<evidence type="ECO:0000256" key="8">
    <source>
        <dbReference type="ARBA" id="ARBA00023012"/>
    </source>
</evidence>
<evidence type="ECO:0000256" key="6">
    <source>
        <dbReference type="ARBA" id="ARBA00022777"/>
    </source>
</evidence>
<dbReference type="EC" id="2.7.13.3" evidence="2"/>
<dbReference type="SUPFAM" id="SSF55874">
    <property type="entry name" value="ATPase domain of HSP90 chaperone/DNA topoisomerase II/histidine kinase"/>
    <property type="match status" value="1"/>
</dbReference>
<evidence type="ECO:0000313" key="11">
    <source>
        <dbReference type="Proteomes" id="UP000063991"/>
    </source>
</evidence>
<protein>
    <recommendedName>
        <fullName evidence="2">histidine kinase</fullName>
        <ecNumber evidence="2">2.7.13.3</ecNumber>
    </recommendedName>
</protein>
<dbReference type="PRINTS" id="PR00344">
    <property type="entry name" value="BCTRLSENSOR"/>
</dbReference>
<sequence length="78" mass="8369">MQQDDKSAMLIVEDGGIGMSKETLDRIFTPFFTTKPPGEGTGLGMSISMTIVEEHNGKINITSEEGKGTRVTVLLPLA</sequence>
<comment type="catalytic activity">
    <reaction evidence="1">
        <text>ATP + protein L-histidine = ADP + protein N-phospho-L-histidine.</text>
        <dbReference type="EC" id="2.7.13.3"/>
    </reaction>
</comment>
<organism evidence="10 11">
    <name type="scientific">Alteromonas macleodii</name>
    <name type="common">Pseudoalteromonas macleodii</name>
    <dbReference type="NCBI Taxonomy" id="28108"/>
    <lineage>
        <taxon>Bacteria</taxon>
        <taxon>Pseudomonadati</taxon>
        <taxon>Pseudomonadota</taxon>
        <taxon>Gammaproteobacteria</taxon>
        <taxon>Alteromonadales</taxon>
        <taxon>Alteromonadaceae</taxon>
        <taxon>Alteromonas/Salinimonas group</taxon>
        <taxon>Alteromonas</taxon>
    </lineage>
</organism>
<dbReference type="Proteomes" id="UP000063991">
    <property type="component" value="Chromosome"/>
</dbReference>
<evidence type="ECO:0000256" key="1">
    <source>
        <dbReference type="ARBA" id="ARBA00000085"/>
    </source>
</evidence>
<reference evidence="10 11" key="1">
    <citation type="submission" date="2015-12" db="EMBL/GenBank/DDBJ databases">
        <authorList>
            <person name="Shamseldin A."/>
            <person name="Moawad H."/>
            <person name="Abd El-Rahim W.M."/>
            <person name="Sadowsky M.J."/>
        </authorList>
    </citation>
    <scope>NUCLEOTIDE SEQUENCE [LARGE SCALE GENOMIC DNA]</scope>
    <source>
        <strain evidence="10 11">D7</strain>
    </source>
</reference>
<gene>
    <name evidence="10" type="ORF">AVL55_18685</name>
</gene>
<dbReference type="Pfam" id="PF02518">
    <property type="entry name" value="HATPase_c"/>
    <property type="match status" value="1"/>
</dbReference>
<dbReference type="InterPro" id="IPR004358">
    <property type="entry name" value="Sig_transdc_His_kin-like_C"/>
</dbReference>
<accession>A0A126Q440</accession>
<evidence type="ECO:0000256" key="3">
    <source>
        <dbReference type="ARBA" id="ARBA00022553"/>
    </source>
</evidence>
<dbReference type="RefSeq" id="WP_061096106.1">
    <property type="nucleotide sequence ID" value="NZ_CP014323.1"/>
</dbReference>
<keyword evidence="8" id="KW-0902">Two-component regulatory system</keyword>
<dbReference type="GO" id="GO:0000160">
    <property type="term" value="P:phosphorelay signal transduction system"/>
    <property type="evidence" value="ECO:0007669"/>
    <property type="project" value="UniProtKB-KW"/>
</dbReference>
<keyword evidence="7" id="KW-0067">ATP-binding</keyword>
<evidence type="ECO:0000256" key="4">
    <source>
        <dbReference type="ARBA" id="ARBA00022679"/>
    </source>
</evidence>
<keyword evidence="4" id="KW-0808">Transferase</keyword>
<dbReference type="SMART" id="SM00387">
    <property type="entry name" value="HATPase_c"/>
    <property type="match status" value="1"/>
</dbReference>
<keyword evidence="5" id="KW-0547">Nucleotide-binding</keyword>
<keyword evidence="6" id="KW-0418">Kinase</keyword>
<dbReference type="GO" id="GO:0004673">
    <property type="term" value="F:protein histidine kinase activity"/>
    <property type="evidence" value="ECO:0007669"/>
    <property type="project" value="UniProtKB-EC"/>
</dbReference>
<evidence type="ECO:0000313" key="10">
    <source>
        <dbReference type="EMBL" id="AMK00004.1"/>
    </source>
</evidence>
<dbReference type="InterPro" id="IPR036890">
    <property type="entry name" value="HATPase_C_sf"/>
</dbReference>
<keyword evidence="3" id="KW-0597">Phosphoprotein</keyword>
<evidence type="ECO:0000259" key="9">
    <source>
        <dbReference type="PROSITE" id="PS50109"/>
    </source>
</evidence>
<dbReference type="PANTHER" id="PTHR43065">
    <property type="entry name" value="SENSOR HISTIDINE KINASE"/>
    <property type="match status" value="1"/>
</dbReference>
<proteinExistence type="predicted"/>
<evidence type="ECO:0000256" key="5">
    <source>
        <dbReference type="ARBA" id="ARBA00022741"/>
    </source>
</evidence>
<evidence type="ECO:0000256" key="7">
    <source>
        <dbReference type="ARBA" id="ARBA00022840"/>
    </source>
</evidence>
<name>A0A126Q440_ALTMA</name>
<dbReference type="Gene3D" id="3.30.565.10">
    <property type="entry name" value="Histidine kinase-like ATPase, C-terminal domain"/>
    <property type="match status" value="1"/>
</dbReference>
<feature type="domain" description="Histidine kinase" evidence="9">
    <location>
        <begin position="1"/>
        <end position="78"/>
    </location>
</feature>
<dbReference type="PANTHER" id="PTHR43065:SF10">
    <property type="entry name" value="PEROXIDE STRESS-ACTIVATED HISTIDINE KINASE MAK3"/>
    <property type="match status" value="1"/>
</dbReference>
<evidence type="ECO:0000256" key="2">
    <source>
        <dbReference type="ARBA" id="ARBA00012438"/>
    </source>
</evidence>
<dbReference type="EMBL" id="CP014323">
    <property type="protein sequence ID" value="AMK00004.1"/>
    <property type="molecule type" value="Genomic_DNA"/>
</dbReference>
<dbReference type="InterPro" id="IPR003594">
    <property type="entry name" value="HATPase_dom"/>
</dbReference>
<dbReference type="GO" id="GO:0005524">
    <property type="term" value="F:ATP binding"/>
    <property type="evidence" value="ECO:0007669"/>
    <property type="project" value="UniProtKB-KW"/>
</dbReference>
<dbReference type="AlphaFoldDB" id="A0A126Q440"/>